<evidence type="ECO:0000313" key="5">
    <source>
        <dbReference type="Proteomes" id="UP000265938"/>
    </source>
</evidence>
<protein>
    <recommendedName>
        <fullName evidence="2">YrhK domain-containing protein</fullName>
    </recommendedName>
</protein>
<accession>A0A3A3ELN1</accession>
<comment type="caution">
    <text evidence="4">The sequence shown here is derived from an EMBL/GenBank/DDBJ whole genome shotgun (WGS) entry which is preliminary data.</text>
</comment>
<reference evidence="3" key="1">
    <citation type="journal article" date="2014" name="Int. J. Syst. Evol. Microbiol.">
        <title>Complete genome of a new Firmicutes species belonging to the dominant human colonic microbiota ('Ruminococcus bicirculans') reveals two chromosomes and a selective capacity to utilize plant glucans.</title>
        <authorList>
            <consortium name="NISC Comparative Sequencing Program"/>
            <person name="Wegmann U."/>
            <person name="Louis P."/>
            <person name="Goesmann A."/>
            <person name="Henrissat B."/>
            <person name="Duncan S.H."/>
            <person name="Flint H.J."/>
        </authorList>
    </citation>
    <scope>NUCLEOTIDE SEQUENCE</scope>
    <source>
        <strain evidence="3">CGMCC 1.15394</strain>
    </source>
</reference>
<dbReference type="RefSeq" id="WP_119851938.1">
    <property type="nucleotide sequence ID" value="NZ_BMIT01000003.1"/>
</dbReference>
<feature type="domain" description="YrhK" evidence="2">
    <location>
        <begin position="9"/>
        <end position="59"/>
    </location>
</feature>
<evidence type="ECO:0000313" key="6">
    <source>
        <dbReference type="Proteomes" id="UP000638462"/>
    </source>
</evidence>
<organism evidence="4 5">
    <name type="scientific">Pseudoalteromonas gelatinilytica</name>
    <dbReference type="NCBI Taxonomy" id="1703256"/>
    <lineage>
        <taxon>Bacteria</taxon>
        <taxon>Pseudomonadati</taxon>
        <taxon>Pseudomonadota</taxon>
        <taxon>Gammaproteobacteria</taxon>
        <taxon>Alteromonadales</taxon>
        <taxon>Pseudoalteromonadaceae</taxon>
        <taxon>Pseudoalteromonas</taxon>
    </lineage>
</organism>
<feature type="transmembrane region" description="Helical" evidence="1">
    <location>
        <begin position="12"/>
        <end position="29"/>
    </location>
</feature>
<dbReference type="Proteomes" id="UP000265938">
    <property type="component" value="Unassembled WGS sequence"/>
</dbReference>
<dbReference type="Proteomes" id="UP000638462">
    <property type="component" value="Unassembled WGS sequence"/>
</dbReference>
<dbReference type="InterPro" id="IPR025424">
    <property type="entry name" value="YrhK_domain"/>
</dbReference>
<dbReference type="PROSITE" id="PS51257">
    <property type="entry name" value="PROKAR_LIPOPROTEIN"/>
    <property type="match status" value="1"/>
</dbReference>
<keyword evidence="1" id="KW-0812">Transmembrane</keyword>
<keyword evidence="1" id="KW-0472">Membrane</keyword>
<reference evidence="6" key="3">
    <citation type="journal article" date="2019" name="Int. J. Syst. Evol. Microbiol.">
        <title>The Global Catalogue of Microorganisms (GCM) 10K type strain sequencing project: providing services to taxonomists for standard genome sequencing and annotation.</title>
        <authorList>
            <consortium name="The Broad Institute Genomics Platform"/>
            <consortium name="The Broad Institute Genome Sequencing Center for Infectious Disease"/>
            <person name="Wu L."/>
            <person name="Ma J."/>
        </authorList>
    </citation>
    <scope>NUCLEOTIDE SEQUENCE [LARGE SCALE GENOMIC DNA]</scope>
    <source>
        <strain evidence="6">CGMCC 1.15394</strain>
    </source>
</reference>
<gene>
    <name evidence="4" type="ORF">D4741_02785</name>
    <name evidence="3" type="ORF">GCM10008027_10740</name>
</gene>
<dbReference type="AlphaFoldDB" id="A0A3A3ELN1"/>
<name>A0A3A3ELN1_9GAMM</name>
<evidence type="ECO:0000259" key="2">
    <source>
        <dbReference type="Pfam" id="PF14145"/>
    </source>
</evidence>
<dbReference type="Pfam" id="PF14145">
    <property type="entry name" value="YrhK"/>
    <property type="match status" value="1"/>
</dbReference>
<sequence>MKFTLAPKVNALVNITSACAFFFGSTLFLPSFIEYATVGVVLFMIGSLLFLLSAVADFNSH</sequence>
<proteinExistence type="predicted"/>
<keyword evidence="6" id="KW-1185">Reference proteome</keyword>
<evidence type="ECO:0000313" key="3">
    <source>
        <dbReference type="EMBL" id="GGE87699.1"/>
    </source>
</evidence>
<reference evidence="3" key="4">
    <citation type="submission" date="2020-09" db="EMBL/GenBank/DDBJ databases">
        <authorList>
            <person name="Sun Q."/>
            <person name="Zhou Y."/>
        </authorList>
    </citation>
    <scope>NUCLEOTIDE SEQUENCE</scope>
    <source>
        <strain evidence="3">CGMCC 1.15394</strain>
    </source>
</reference>
<keyword evidence="1" id="KW-1133">Transmembrane helix</keyword>
<evidence type="ECO:0000256" key="1">
    <source>
        <dbReference type="SAM" id="Phobius"/>
    </source>
</evidence>
<evidence type="ECO:0000313" key="4">
    <source>
        <dbReference type="EMBL" id="RJF37029.1"/>
    </source>
</evidence>
<dbReference type="EMBL" id="BMIT01000003">
    <property type="protein sequence ID" value="GGE87699.1"/>
    <property type="molecule type" value="Genomic_DNA"/>
</dbReference>
<feature type="transmembrane region" description="Helical" evidence="1">
    <location>
        <begin position="35"/>
        <end position="56"/>
    </location>
</feature>
<reference evidence="4 5" key="2">
    <citation type="submission" date="2018-09" db="EMBL/GenBank/DDBJ databases">
        <title>Identification of marine bacteria producing industrial enzymes.</title>
        <authorList>
            <person name="Cheng T.H."/>
            <person name="Saidin J."/>
            <person name="Muhd D.D."/>
            <person name="Isa M.N.M."/>
            <person name="Bakar M.F.A."/>
            <person name="Ismail N."/>
        </authorList>
    </citation>
    <scope>NUCLEOTIDE SEQUENCE [LARGE SCALE GENOMIC DNA]</scope>
    <source>
        <strain evidence="4 5">MNAD 1.6</strain>
    </source>
</reference>
<dbReference type="EMBL" id="QYSE01000001">
    <property type="protein sequence ID" value="RJF37029.1"/>
    <property type="molecule type" value="Genomic_DNA"/>
</dbReference>